<keyword evidence="3" id="KW-0732">Signal</keyword>
<evidence type="ECO:0000256" key="1">
    <source>
        <dbReference type="SAM" id="MobiDB-lite"/>
    </source>
</evidence>
<evidence type="ECO:0008006" key="6">
    <source>
        <dbReference type="Google" id="ProtNLM"/>
    </source>
</evidence>
<dbReference type="Proteomes" id="UP001148786">
    <property type="component" value="Unassembled WGS sequence"/>
</dbReference>
<evidence type="ECO:0000313" key="4">
    <source>
        <dbReference type="EMBL" id="KAJ3515682.1"/>
    </source>
</evidence>
<evidence type="ECO:0000313" key="5">
    <source>
        <dbReference type="Proteomes" id="UP001148786"/>
    </source>
</evidence>
<keyword evidence="2" id="KW-0812">Transmembrane</keyword>
<organism evidence="4 5">
    <name type="scientific">Agrocybe chaxingu</name>
    <dbReference type="NCBI Taxonomy" id="84603"/>
    <lineage>
        <taxon>Eukaryota</taxon>
        <taxon>Fungi</taxon>
        <taxon>Dikarya</taxon>
        <taxon>Basidiomycota</taxon>
        <taxon>Agaricomycotina</taxon>
        <taxon>Agaricomycetes</taxon>
        <taxon>Agaricomycetidae</taxon>
        <taxon>Agaricales</taxon>
        <taxon>Agaricineae</taxon>
        <taxon>Strophariaceae</taxon>
        <taxon>Agrocybe</taxon>
    </lineage>
</organism>
<reference evidence="4" key="1">
    <citation type="submission" date="2022-07" db="EMBL/GenBank/DDBJ databases">
        <title>Genome Sequence of Agrocybe chaxingu.</title>
        <authorList>
            <person name="Buettner E."/>
        </authorList>
    </citation>
    <scope>NUCLEOTIDE SEQUENCE</scope>
    <source>
        <strain evidence="4">MP-N11</strain>
    </source>
</reference>
<evidence type="ECO:0000256" key="3">
    <source>
        <dbReference type="SAM" id="SignalP"/>
    </source>
</evidence>
<proteinExistence type="predicted"/>
<feature type="signal peptide" evidence="3">
    <location>
        <begin position="1"/>
        <end position="26"/>
    </location>
</feature>
<feature type="chain" id="PRO_5040949028" description="Transmembrane protein" evidence="3">
    <location>
        <begin position="27"/>
        <end position="413"/>
    </location>
</feature>
<protein>
    <recommendedName>
        <fullName evidence="6">Transmembrane protein</fullName>
    </recommendedName>
</protein>
<feature type="region of interest" description="Disordered" evidence="1">
    <location>
        <begin position="164"/>
        <end position="187"/>
    </location>
</feature>
<comment type="caution">
    <text evidence="4">The sequence shown here is derived from an EMBL/GenBank/DDBJ whole genome shotgun (WGS) entry which is preliminary data.</text>
</comment>
<keyword evidence="2" id="KW-0472">Membrane</keyword>
<sequence>MGHHLPRKSTLSHCVLLLALVSYAVADRNVTVDDRDTSIVYSPPGAWVRSDETPLNVGGSHMLTQSSNATATFNFTGIAIYFLSPLWPYNVSTAISLDSGPATLLDLVDHSRPNTGQGPETVQSHVVWSATGLTNTQHTLRISVGVGQSFAIVDGLIYTDTSSPTTTTDRVVASSTAGQTTEASSSSKPALPIALGTVLGLLGLLLIFLAFWFFFRKRRRPMSEAWTVSGSSVAGRAPPPPPGTAAAYWNATTGNQGYAMRQAGDGIWQNTRYGHVGMAPPPMPPQPMYGYNAYTYGTPQMSGAPSAYHPPQDHVPNRYLPGDTLSTITERSTPQMSEGRTPLVNSPASLQSELGYYTAPASEAAGSTMSTDARGGYGVQIESKHKIPDYSRPINQAGTLGRPAQGKGSSGWI</sequence>
<gene>
    <name evidence="4" type="ORF">NLJ89_g1603</name>
</gene>
<dbReference type="EMBL" id="JANKHO010000085">
    <property type="protein sequence ID" value="KAJ3515682.1"/>
    <property type="molecule type" value="Genomic_DNA"/>
</dbReference>
<feature type="transmembrane region" description="Helical" evidence="2">
    <location>
        <begin position="193"/>
        <end position="215"/>
    </location>
</feature>
<feature type="compositionally biased region" description="Polar residues" evidence="1">
    <location>
        <begin position="173"/>
        <end position="187"/>
    </location>
</feature>
<name>A0A9W8TE37_9AGAR</name>
<evidence type="ECO:0000256" key="2">
    <source>
        <dbReference type="SAM" id="Phobius"/>
    </source>
</evidence>
<accession>A0A9W8TE37</accession>
<dbReference type="Gene3D" id="2.60.120.260">
    <property type="entry name" value="Galactose-binding domain-like"/>
    <property type="match status" value="1"/>
</dbReference>
<dbReference type="AlphaFoldDB" id="A0A9W8TE37"/>
<dbReference type="OrthoDB" id="3234968at2759"/>
<keyword evidence="2" id="KW-1133">Transmembrane helix</keyword>
<keyword evidence="5" id="KW-1185">Reference proteome</keyword>
<feature type="region of interest" description="Disordered" evidence="1">
    <location>
        <begin position="387"/>
        <end position="413"/>
    </location>
</feature>